<dbReference type="PANTHER" id="PTHR30203:SF29">
    <property type="entry name" value="PROTEIN CYAE"/>
    <property type="match status" value="1"/>
</dbReference>
<keyword evidence="2" id="KW-0564">Palmitate</keyword>
<dbReference type="SUPFAM" id="SSF56954">
    <property type="entry name" value="Outer membrane efflux proteins (OEP)"/>
    <property type="match status" value="1"/>
</dbReference>
<comment type="caution">
    <text evidence="4">The sequence shown here is derived from an EMBL/GenBank/DDBJ whole genome shotgun (WGS) entry which is preliminary data.</text>
</comment>
<comment type="similarity">
    <text evidence="1 2">Belongs to the outer membrane factor (OMF) (TC 1.B.17) family.</text>
</comment>
<evidence type="ECO:0000256" key="2">
    <source>
        <dbReference type="RuleBase" id="RU362097"/>
    </source>
</evidence>
<protein>
    <submittedName>
        <fullName evidence="4">Efflux transporter outer membrane subunit</fullName>
    </submittedName>
</protein>
<organism evidence="4 5">
    <name type="scientific">Novosphingobium rhizovicinum</name>
    <dbReference type="NCBI Taxonomy" id="3228928"/>
    <lineage>
        <taxon>Bacteria</taxon>
        <taxon>Pseudomonadati</taxon>
        <taxon>Pseudomonadota</taxon>
        <taxon>Alphaproteobacteria</taxon>
        <taxon>Sphingomonadales</taxon>
        <taxon>Sphingomonadaceae</taxon>
        <taxon>Novosphingobium</taxon>
    </lineage>
</organism>
<sequence>MATPELDRIVADPPTRFVAASAEQGAVIDEWWRRFGDDQLNGYVERAAVYNPQILQAVARVEQARAQARVARADLYPQLGVGLNASRQRQNLAGSGFGALLGGGTPGAGAGGGTGDDGGAEGGEGEGDEASATAFTTDSFSLTGNVSWTIDLWGRIASQTAAARAEFLASEENLRAVRQAIAAQVAQSYFGLVEAQQQVKVAEQLETAIAEVARQVGNRVDVGIAPPNDKTLAFANLGQARASLAQRREALQRATRNFDQLIRAYPDGAVAAAEVLPEVPPPPPAGLPAQLLARRPDVREAELRLVSAGYREAAAERALLPNIDLTGSAGTSSSELGDLLNGDFFIWSIAGQLLQPIFQGGRLRAQVDLAEGRKAEAVEAYAETVLQALSEVETALAVEAELARRQAALRAATEAAQASVTISFNRYRAGIDPFATVLQSQQNALDASSAYVAATRARLDNRIALHLALGGGFEQAPMTALPQD</sequence>
<dbReference type="Gene3D" id="2.20.200.10">
    <property type="entry name" value="Outer membrane efflux proteins (OEP)"/>
    <property type="match status" value="1"/>
</dbReference>
<evidence type="ECO:0000313" key="5">
    <source>
        <dbReference type="Proteomes" id="UP001556118"/>
    </source>
</evidence>
<keyword evidence="2" id="KW-0472">Membrane</keyword>
<keyword evidence="2" id="KW-0449">Lipoprotein</keyword>
<dbReference type="Pfam" id="PF02321">
    <property type="entry name" value="OEP"/>
    <property type="match status" value="2"/>
</dbReference>
<reference evidence="4 5" key="1">
    <citation type="submission" date="2024-06" db="EMBL/GenBank/DDBJ databases">
        <title>Novosphingobium rhizovicinus M1R2S20.</title>
        <authorList>
            <person name="Sun J.-Q."/>
        </authorList>
    </citation>
    <scope>NUCLEOTIDE SEQUENCE [LARGE SCALE GENOMIC DNA]</scope>
    <source>
        <strain evidence="4 5">M1R2S20</strain>
    </source>
</reference>
<evidence type="ECO:0000256" key="1">
    <source>
        <dbReference type="ARBA" id="ARBA00007613"/>
    </source>
</evidence>
<evidence type="ECO:0000256" key="3">
    <source>
        <dbReference type="SAM" id="MobiDB-lite"/>
    </source>
</evidence>
<keyword evidence="2" id="KW-1134">Transmembrane beta strand</keyword>
<dbReference type="InterPro" id="IPR003423">
    <property type="entry name" value="OMP_efflux"/>
</dbReference>
<name>A0ABV3REW1_9SPHN</name>
<dbReference type="RefSeq" id="WP_367774967.1">
    <property type="nucleotide sequence ID" value="NZ_JBFNXR010000052.1"/>
</dbReference>
<feature type="compositionally biased region" description="Gly residues" evidence="3">
    <location>
        <begin position="107"/>
        <end position="122"/>
    </location>
</feature>
<keyword evidence="2" id="KW-0812">Transmembrane</keyword>
<dbReference type="EMBL" id="JBFNXR010000052">
    <property type="protein sequence ID" value="MEW9856510.1"/>
    <property type="molecule type" value="Genomic_DNA"/>
</dbReference>
<dbReference type="InterPro" id="IPR010131">
    <property type="entry name" value="MdtP/NodT-like"/>
</dbReference>
<accession>A0ABV3REW1</accession>
<gene>
    <name evidence="4" type="ORF">ABUH87_15325</name>
</gene>
<dbReference type="NCBIfam" id="TIGR01845">
    <property type="entry name" value="outer_NodT"/>
    <property type="match status" value="1"/>
</dbReference>
<keyword evidence="5" id="KW-1185">Reference proteome</keyword>
<feature type="region of interest" description="Disordered" evidence="3">
    <location>
        <begin position="107"/>
        <end position="130"/>
    </location>
</feature>
<dbReference type="Proteomes" id="UP001556118">
    <property type="component" value="Unassembled WGS sequence"/>
</dbReference>
<evidence type="ECO:0000313" key="4">
    <source>
        <dbReference type="EMBL" id="MEW9856510.1"/>
    </source>
</evidence>
<dbReference type="Gene3D" id="1.20.1600.10">
    <property type="entry name" value="Outer membrane efflux proteins (OEP)"/>
    <property type="match status" value="1"/>
</dbReference>
<dbReference type="PANTHER" id="PTHR30203">
    <property type="entry name" value="OUTER MEMBRANE CATION EFFLUX PROTEIN"/>
    <property type="match status" value="1"/>
</dbReference>
<proteinExistence type="inferred from homology"/>
<comment type="subcellular location">
    <subcellularLocation>
        <location evidence="2">Cell membrane</location>
        <topology evidence="2">Lipid-anchor</topology>
    </subcellularLocation>
</comment>